<dbReference type="AlphaFoldDB" id="A0A0G3HAR1"/>
<gene>
    <name evidence="2" type="ORF">CUTER_02070</name>
</gene>
<reference evidence="3" key="2">
    <citation type="submission" date="2015-05" db="EMBL/GenBank/DDBJ databases">
        <title>Complete genome sequence of Corynebacterium uterequi DSM 45634, isolated from the uterus of a maiden mare.</title>
        <authorList>
            <person name="Ruckert C."/>
            <person name="Albersmeier A."/>
            <person name="Winkler A."/>
            <person name="Tauch A."/>
        </authorList>
    </citation>
    <scope>NUCLEOTIDE SEQUENCE [LARGE SCALE GENOMIC DNA]</scope>
    <source>
        <strain evidence="3">DSM 45634</strain>
    </source>
</reference>
<sequence length="74" mass="8574">MVSTEFDAFLQEFRRRTGERLLEFEKVLAVAQADVEQHTERALSELAAQPAGRERRPGNRPRGRGRSILRSERH</sequence>
<dbReference type="Proteomes" id="UP000035548">
    <property type="component" value="Chromosome"/>
</dbReference>
<feature type="region of interest" description="Disordered" evidence="1">
    <location>
        <begin position="44"/>
        <end position="74"/>
    </location>
</feature>
<dbReference type="EMBL" id="CP011546">
    <property type="protein sequence ID" value="AKK10429.1"/>
    <property type="molecule type" value="Genomic_DNA"/>
</dbReference>
<feature type="compositionally biased region" description="Basic residues" evidence="1">
    <location>
        <begin position="58"/>
        <end position="68"/>
    </location>
</feature>
<protein>
    <submittedName>
        <fullName evidence="2">Uncharacterized protein</fullName>
    </submittedName>
</protein>
<dbReference type="PATRIC" id="fig|1072256.5.peg.408"/>
<proteinExistence type="predicted"/>
<organism evidence="2 3">
    <name type="scientific">Corynebacterium uterequi</name>
    <dbReference type="NCBI Taxonomy" id="1072256"/>
    <lineage>
        <taxon>Bacteria</taxon>
        <taxon>Bacillati</taxon>
        <taxon>Actinomycetota</taxon>
        <taxon>Actinomycetes</taxon>
        <taxon>Mycobacteriales</taxon>
        <taxon>Corynebacteriaceae</taxon>
        <taxon>Corynebacterium</taxon>
    </lineage>
</organism>
<keyword evidence="3" id="KW-1185">Reference proteome</keyword>
<accession>A0A0G3HAR1</accession>
<dbReference type="STRING" id="1072256.CUTER_02070"/>
<evidence type="ECO:0000313" key="2">
    <source>
        <dbReference type="EMBL" id="AKK10429.1"/>
    </source>
</evidence>
<evidence type="ECO:0000313" key="3">
    <source>
        <dbReference type="Proteomes" id="UP000035548"/>
    </source>
</evidence>
<name>A0A0G3HAR1_9CORY</name>
<reference evidence="2 3" key="1">
    <citation type="journal article" date="2015" name="Genome Announc.">
        <title>Virulence Factor Genes Detected in the Complete Genome Sequence of Corynebacterium uterequi DSM 45634, Isolated from the Uterus of a Maiden Mare.</title>
        <authorList>
            <person name="Ruckert C."/>
            <person name="Kriete M."/>
            <person name="Jaenicke S."/>
            <person name="Winkler A."/>
            <person name="Tauch A."/>
        </authorList>
    </citation>
    <scope>NUCLEOTIDE SEQUENCE [LARGE SCALE GENOMIC DNA]</scope>
    <source>
        <strain evidence="2 3">DSM 45634</strain>
    </source>
</reference>
<evidence type="ECO:0000256" key="1">
    <source>
        <dbReference type="SAM" id="MobiDB-lite"/>
    </source>
</evidence>
<dbReference type="KEGG" id="cut:CUTER_02070"/>